<reference evidence="2 3" key="1">
    <citation type="journal article" date="2018" name="Genet. Mol. Biol.">
        <title>The genome sequence of Dyella jiangningensis FCAV SCS01 from a lignocellulose-decomposing microbial consortium metagenome reveals potential for biotechnological applications.</title>
        <authorList>
            <person name="Desiderato J.G."/>
            <person name="Alvarenga D.O."/>
            <person name="Constancio M.T.L."/>
            <person name="Alves L.M.C."/>
            <person name="Varani A.M."/>
        </authorList>
    </citation>
    <scope>NUCLEOTIDE SEQUENCE [LARGE SCALE GENOMIC DNA]</scope>
    <source>
        <strain evidence="2 3">FCAV SCS01</strain>
    </source>
</reference>
<evidence type="ECO:0000313" key="2">
    <source>
        <dbReference type="EMBL" id="RAO75181.1"/>
    </source>
</evidence>
<name>A0A328P1E9_9GAMM</name>
<gene>
    <name evidence="2" type="ORF">CA260_13850</name>
</gene>
<comment type="caution">
    <text evidence="2">The sequence shown here is derived from an EMBL/GenBank/DDBJ whole genome shotgun (WGS) entry which is preliminary data.</text>
</comment>
<accession>A0A328P1E9</accession>
<keyword evidence="1" id="KW-0812">Transmembrane</keyword>
<sequence>MLTFLLVVLALIALAVFPVMYTARALGAEKTSIGSVLLVLVLQLCLSRLVDMVISSGLVAALAGFFGGALIIQMVMVTTYKRALLISLVSSVITIIGVLLLIKLMGNHGAPVEEVSMLLTAQSGRIA</sequence>
<feature type="transmembrane region" description="Helical" evidence="1">
    <location>
        <begin position="49"/>
        <end position="72"/>
    </location>
</feature>
<dbReference type="EMBL" id="NFZS01000004">
    <property type="protein sequence ID" value="RAO75181.1"/>
    <property type="molecule type" value="Genomic_DNA"/>
</dbReference>
<keyword evidence="3" id="KW-1185">Reference proteome</keyword>
<keyword evidence="1" id="KW-0472">Membrane</keyword>
<dbReference type="Proteomes" id="UP000248926">
    <property type="component" value="Unassembled WGS sequence"/>
</dbReference>
<dbReference type="AlphaFoldDB" id="A0A328P1E9"/>
<dbReference type="RefSeq" id="WP_111983668.1">
    <property type="nucleotide sequence ID" value="NZ_NFZS01000004.1"/>
</dbReference>
<protein>
    <submittedName>
        <fullName evidence="2">Uncharacterized protein</fullName>
    </submittedName>
</protein>
<evidence type="ECO:0000313" key="3">
    <source>
        <dbReference type="Proteomes" id="UP000248926"/>
    </source>
</evidence>
<proteinExistence type="predicted"/>
<feature type="transmembrane region" description="Helical" evidence="1">
    <location>
        <begin position="84"/>
        <end position="102"/>
    </location>
</feature>
<evidence type="ECO:0000256" key="1">
    <source>
        <dbReference type="SAM" id="Phobius"/>
    </source>
</evidence>
<keyword evidence="1" id="KW-1133">Transmembrane helix</keyword>
<organism evidence="2 3">
    <name type="scientific">Dyella jiangningensis</name>
    <dbReference type="NCBI Taxonomy" id="1379159"/>
    <lineage>
        <taxon>Bacteria</taxon>
        <taxon>Pseudomonadati</taxon>
        <taxon>Pseudomonadota</taxon>
        <taxon>Gammaproteobacteria</taxon>
        <taxon>Lysobacterales</taxon>
        <taxon>Rhodanobacteraceae</taxon>
        <taxon>Dyella</taxon>
    </lineage>
</organism>